<name>A0AAD6GT70_9EURO</name>
<reference evidence="1" key="2">
    <citation type="submission" date="2023-01" db="EMBL/GenBank/DDBJ databases">
        <authorList>
            <person name="Petersen C."/>
        </authorList>
    </citation>
    <scope>NUCLEOTIDE SEQUENCE</scope>
    <source>
        <strain evidence="1">IBT 12815</strain>
    </source>
</reference>
<dbReference type="Proteomes" id="UP001213799">
    <property type="component" value="Unassembled WGS sequence"/>
</dbReference>
<dbReference type="AlphaFoldDB" id="A0AAD6GT70"/>
<protein>
    <submittedName>
        <fullName evidence="1">Uncharacterized protein</fullName>
    </submittedName>
</protein>
<dbReference type="GeneID" id="81592276"/>
<reference evidence="1" key="1">
    <citation type="journal article" date="2023" name="IMA Fungus">
        <title>Comparative genomic study of the Penicillium genus elucidates a diverse pangenome and 15 lateral gene transfer events.</title>
        <authorList>
            <person name="Petersen C."/>
            <person name="Sorensen T."/>
            <person name="Nielsen M.R."/>
            <person name="Sondergaard T.E."/>
            <person name="Sorensen J.L."/>
            <person name="Fitzpatrick D.A."/>
            <person name="Frisvad J.C."/>
            <person name="Nielsen K.L."/>
        </authorList>
    </citation>
    <scope>NUCLEOTIDE SEQUENCE</scope>
    <source>
        <strain evidence="1">IBT 12815</strain>
    </source>
</reference>
<dbReference type="EMBL" id="JAQJAE010000006">
    <property type="protein sequence ID" value="KAJ5588302.1"/>
    <property type="molecule type" value="Genomic_DNA"/>
</dbReference>
<proteinExistence type="predicted"/>
<gene>
    <name evidence="1" type="ORF">N7537_010980</name>
</gene>
<sequence>MSNPTNKHGLTAAPASAQDLLTSSPNPAPTVPLTPIPETTLAQRINVDARTYLPDQTYNHSQRLLGLGTMRLSSSLVCCIWDHGGQYHRYRLHYEFFGGVLALRVLQSATHEDEDEANVGVHVREWGSPSGLRARDGPA</sequence>
<comment type="caution">
    <text evidence="1">The sequence shown here is derived from an EMBL/GenBank/DDBJ whole genome shotgun (WGS) entry which is preliminary data.</text>
</comment>
<accession>A0AAD6GT70</accession>
<organism evidence="1 2">
    <name type="scientific">Penicillium hordei</name>
    <dbReference type="NCBI Taxonomy" id="40994"/>
    <lineage>
        <taxon>Eukaryota</taxon>
        <taxon>Fungi</taxon>
        <taxon>Dikarya</taxon>
        <taxon>Ascomycota</taxon>
        <taxon>Pezizomycotina</taxon>
        <taxon>Eurotiomycetes</taxon>
        <taxon>Eurotiomycetidae</taxon>
        <taxon>Eurotiales</taxon>
        <taxon>Aspergillaceae</taxon>
        <taxon>Penicillium</taxon>
    </lineage>
</organism>
<dbReference type="RefSeq" id="XP_056747321.1">
    <property type="nucleotide sequence ID" value="XM_056902034.1"/>
</dbReference>
<evidence type="ECO:0000313" key="1">
    <source>
        <dbReference type="EMBL" id="KAJ5588302.1"/>
    </source>
</evidence>
<keyword evidence="2" id="KW-1185">Reference proteome</keyword>
<evidence type="ECO:0000313" key="2">
    <source>
        <dbReference type="Proteomes" id="UP001213799"/>
    </source>
</evidence>